<name>A0A081A2P3_PHYNI</name>
<gene>
    <name evidence="1" type="ORF">F444_10877</name>
</gene>
<dbReference type="OrthoDB" id="126778at2759"/>
<dbReference type="AlphaFoldDB" id="A0A081A2P3"/>
<dbReference type="EMBL" id="ANJA01001953">
    <property type="protein sequence ID" value="ETO73154.1"/>
    <property type="molecule type" value="Genomic_DNA"/>
</dbReference>
<accession>A0A081A2P3</accession>
<protein>
    <submittedName>
        <fullName evidence="1">Uncharacterized protein</fullName>
    </submittedName>
</protein>
<comment type="caution">
    <text evidence="1">The sequence shown here is derived from an EMBL/GenBank/DDBJ whole genome shotgun (WGS) entry which is preliminary data.</text>
</comment>
<organism evidence="1 2">
    <name type="scientific">Phytophthora nicotianae P1976</name>
    <dbReference type="NCBI Taxonomy" id="1317066"/>
    <lineage>
        <taxon>Eukaryota</taxon>
        <taxon>Sar</taxon>
        <taxon>Stramenopiles</taxon>
        <taxon>Oomycota</taxon>
        <taxon>Peronosporomycetes</taxon>
        <taxon>Peronosporales</taxon>
        <taxon>Peronosporaceae</taxon>
        <taxon>Phytophthora</taxon>
    </lineage>
</organism>
<reference evidence="1 2" key="1">
    <citation type="submission" date="2013-11" db="EMBL/GenBank/DDBJ databases">
        <title>The Genome Sequence of Phytophthora parasitica P1976.</title>
        <authorList>
            <consortium name="The Broad Institute Genomics Platform"/>
            <person name="Russ C."/>
            <person name="Tyler B."/>
            <person name="Panabieres F."/>
            <person name="Shan W."/>
            <person name="Tripathy S."/>
            <person name="Grunwald N."/>
            <person name="Machado M."/>
            <person name="Johnson C.S."/>
            <person name="Walker B."/>
            <person name="Young S."/>
            <person name="Zeng Q."/>
            <person name="Gargeya S."/>
            <person name="Fitzgerald M."/>
            <person name="Haas B."/>
            <person name="Abouelleil A."/>
            <person name="Allen A.W."/>
            <person name="Alvarado L."/>
            <person name="Arachchi H.M."/>
            <person name="Berlin A.M."/>
            <person name="Chapman S.B."/>
            <person name="Gainer-Dewar J."/>
            <person name="Goldberg J."/>
            <person name="Griggs A."/>
            <person name="Gujja S."/>
            <person name="Hansen M."/>
            <person name="Howarth C."/>
            <person name="Imamovic A."/>
            <person name="Ireland A."/>
            <person name="Larimer J."/>
            <person name="McCowan C."/>
            <person name="Murphy C."/>
            <person name="Pearson M."/>
            <person name="Poon T.W."/>
            <person name="Priest M."/>
            <person name="Roberts A."/>
            <person name="Saif S."/>
            <person name="Shea T."/>
            <person name="Sisk P."/>
            <person name="Sykes S."/>
            <person name="Wortman J."/>
            <person name="Nusbaum C."/>
            <person name="Birren B."/>
        </authorList>
    </citation>
    <scope>NUCLEOTIDE SEQUENCE [LARGE SCALE GENOMIC DNA]</scope>
    <source>
        <strain evidence="1 2">P1976</strain>
    </source>
</reference>
<evidence type="ECO:0000313" key="1">
    <source>
        <dbReference type="EMBL" id="ETO73154.1"/>
    </source>
</evidence>
<sequence>MFWKKLPIHSGILGLFEFTVLDKDDEDFPARFLLELPYGRKAPVDDFESLRRGKSIYNTKPKGVLRGELVFFCGVEQDTRRSKEYDATLTKIIDIWRENQQQLGDIPDEIEVPITVKSHPAVSRTGGEGRNAKSDVCIGSIGADLRPVPIRSELMSLVENLSRGGIICSGLAFRQEIGVRGKQGAARKVVGKLLASLFGGAPAGQRVNGANVLTISRVKTSGFPSQIELSSMNFYCEPNRPWFFERFCSAAVVNQTSTHVSIVMQIAIFPLQLPEEDPELVARVYPWRWQWVCYGFFSKRARQLSRLERLTLQNVRVCTEDVEAMRVVMLSECPEEELLGIGQSQEPRDVTIKPKASLRLQPMGADEKLGSNASFSVSREIRGVKILSNTTDKGWVDVLVPGFGKCQTRKSNLVQIDDTTAKTTEGLSLVLTLVEDPDDELMCEFFGFIGGSLQDLTIRVSNFRTAMLERITAKCPRVKEIAVCTPNIEARFHVRDSRLQHPIVVHPTAPPSFENTVNLIRSFAMKDRSFARSLRRLRVRILRNYGDASTTPPLKECCTALLNVLEVNRTVEYLDVVTSTTQRALAVLFDKYEHEKLPVAQDELPVESKLALLSIMPLHDRQDGSEPKRSRRSCCLVDLDRNSVSLIFAFVATPVTRKVVFGGAELRDDQNPI</sequence>
<dbReference type="Proteomes" id="UP000028582">
    <property type="component" value="Unassembled WGS sequence"/>
</dbReference>
<proteinExistence type="predicted"/>
<evidence type="ECO:0000313" key="2">
    <source>
        <dbReference type="Proteomes" id="UP000028582"/>
    </source>
</evidence>